<dbReference type="PROSITE" id="PS51635">
    <property type="entry name" value="PNPLA"/>
    <property type="match status" value="1"/>
</dbReference>
<feature type="domain" description="PNPLA" evidence="5">
    <location>
        <begin position="29"/>
        <end position="244"/>
    </location>
</feature>
<feature type="active site" description="Nucleophile" evidence="4">
    <location>
        <position position="62"/>
    </location>
</feature>
<dbReference type="InterPro" id="IPR050301">
    <property type="entry name" value="NTE"/>
</dbReference>
<dbReference type="RefSeq" id="WP_028311196.1">
    <property type="nucleotide sequence ID" value="NZ_AXWS01000008.1"/>
</dbReference>
<dbReference type="CDD" id="cd07209">
    <property type="entry name" value="Pat_hypo_Ecoli_Z1214_like"/>
    <property type="match status" value="1"/>
</dbReference>
<evidence type="ECO:0000313" key="6">
    <source>
        <dbReference type="Proteomes" id="UP000675920"/>
    </source>
</evidence>
<evidence type="ECO:0000256" key="3">
    <source>
        <dbReference type="ARBA" id="ARBA00023098"/>
    </source>
</evidence>
<name>A0A8B6X3H7_9BURK</name>
<evidence type="ECO:0000313" key="7">
    <source>
        <dbReference type="RefSeq" id="WP_028311196.1"/>
    </source>
</evidence>
<keyword evidence="6" id="KW-1185">Reference proteome</keyword>
<dbReference type="InterPro" id="IPR002641">
    <property type="entry name" value="PNPLA_dom"/>
</dbReference>
<feature type="short sequence motif" description="GXSXG" evidence="4">
    <location>
        <begin position="60"/>
        <end position="64"/>
    </location>
</feature>
<reference evidence="7" key="1">
    <citation type="submission" date="2025-08" db="UniProtKB">
        <authorList>
            <consortium name="RefSeq"/>
        </authorList>
    </citation>
    <scope>IDENTIFICATION</scope>
</reference>
<keyword evidence="1 4" id="KW-0378">Hydrolase</keyword>
<dbReference type="PANTHER" id="PTHR14226">
    <property type="entry name" value="NEUROPATHY TARGET ESTERASE/SWISS CHEESE D.MELANOGASTER"/>
    <property type="match status" value="1"/>
</dbReference>
<proteinExistence type="predicted"/>
<feature type="active site" description="Proton acceptor" evidence="4">
    <location>
        <position position="231"/>
    </location>
</feature>
<dbReference type="InterPro" id="IPR016035">
    <property type="entry name" value="Acyl_Trfase/lysoPLipase"/>
</dbReference>
<dbReference type="Proteomes" id="UP000675920">
    <property type="component" value="Unplaced"/>
</dbReference>
<keyword evidence="2 4" id="KW-0442">Lipid degradation</keyword>
<accession>A0A8B6X3H7</accession>
<evidence type="ECO:0000256" key="4">
    <source>
        <dbReference type="PROSITE-ProRule" id="PRU01161"/>
    </source>
</evidence>
<dbReference type="GO" id="GO:0016787">
    <property type="term" value="F:hydrolase activity"/>
    <property type="evidence" value="ECO:0007669"/>
    <property type="project" value="UniProtKB-UniRule"/>
</dbReference>
<dbReference type="GO" id="GO:0016042">
    <property type="term" value="P:lipid catabolic process"/>
    <property type="evidence" value="ECO:0007669"/>
    <property type="project" value="UniProtKB-UniRule"/>
</dbReference>
<dbReference type="SUPFAM" id="SSF52151">
    <property type="entry name" value="FabD/lysophospholipase-like"/>
    <property type="match status" value="1"/>
</dbReference>
<evidence type="ECO:0000259" key="5">
    <source>
        <dbReference type="PROSITE" id="PS51635"/>
    </source>
</evidence>
<dbReference type="Pfam" id="PF12536">
    <property type="entry name" value="DUF3734"/>
    <property type="match status" value="1"/>
</dbReference>
<evidence type="ECO:0000256" key="2">
    <source>
        <dbReference type="ARBA" id="ARBA00022963"/>
    </source>
</evidence>
<feature type="short sequence motif" description="GXGXXG" evidence="4">
    <location>
        <begin position="33"/>
        <end position="38"/>
    </location>
</feature>
<feature type="short sequence motif" description="DGA/G" evidence="4">
    <location>
        <begin position="231"/>
        <end position="233"/>
    </location>
</feature>
<dbReference type="PANTHER" id="PTHR14226:SF57">
    <property type="entry name" value="BLR7027 PROTEIN"/>
    <property type="match status" value="1"/>
</dbReference>
<dbReference type="InterPro" id="IPR021095">
    <property type="entry name" value="DUF3734"/>
</dbReference>
<dbReference type="AlphaFoldDB" id="A0A8B6X3H7"/>
<evidence type="ECO:0000256" key="1">
    <source>
        <dbReference type="ARBA" id="ARBA00022801"/>
    </source>
</evidence>
<organism evidence="6 7">
    <name type="scientific">Derxia gummosa DSM 723</name>
    <dbReference type="NCBI Taxonomy" id="1121388"/>
    <lineage>
        <taxon>Bacteria</taxon>
        <taxon>Pseudomonadati</taxon>
        <taxon>Pseudomonadota</taxon>
        <taxon>Betaproteobacteria</taxon>
        <taxon>Burkholderiales</taxon>
        <taxon>Alcaligenaceae</taxon>
        <taxon>Derxia</taxon>
    </lineage>
</organism>
<dbReference type="Pfam" id="PF01734">
    <property type="entry name" value="Patatin"/>
    <property type="match status" value="1"/>
</dbReference>
<sequence>MPRDDDRKQLSTLVVRPVRRQLPWETICLVLQGGGALGSYQAGVYEGLDEAGIEPDWVAGISIGALNSAIIAGNPPEMRVRRLRDFWNRICRPAVSLPTTEVIHAAIEPLGGEVRRLFSAFEAWRAVSEGQAGFFAPRFPPFAALGMRVGTAGASYYDTSALKATLEAHADFDRINDGPMRVSVGAVNVRTGNFAYFDNRRTRLRPEHFMASGALPPAFPAVEIDGEYYWDGGLVSNTPLSEVLGARPRRDTLAFQVDLWSAIGVLPDSVFDVQERVKDIQYSSRTRMVTNLFANEQHYRRILREVIERLPEGSCDNDAWCRQARELACGKRYGVIHLIYQGKEWEGLSKDYEFGPLTMRDHWQSGLDDIRASLAHDDWLQLPPEGQEFVAHDFRRA</sequence>
<keyword evidence="3 4" id="KW-0443">Lipid metabolism</keyword>
<protein>
    <submittedName>
        <fullName evidence="7">DUF3734 domain-containing protein</fullName>
    </submittedName>
</protein>
<dbReference type="OrthoDB" id="9770965at2"/>
<dbReference type="Gene3D" id="3.40.1090.10">
    <property type="entry name" value="Cytosolic phospholipase A2 catalytic domain"/>
    <property type="match status" value="2"/>
</dbReference>